<feature type="transmembrane region" description="Helical" evidence="1">
    <location>
        <begin position="46"/>
        <end position="64"/>
    </location>
</feature>
<reference evidence="3" key="1">
    <citation type="submission" date="2017-09" db="EMBL/GenBank/DDBJ databases">
        <title>Genome evolution observed in wild isolates of Caulobacter crescentus.</title>
        <authorList>
            <person name="Ely B."/>
            <person name="Wilson K."/>
            <person name="Scott D."/>
        </authorList>
    </citation>
    <scope>NUCLEOTIDE SEQUENCE [LARGE SCALE GENOMIC DNA]</scope>
    <source>
        <strain evidence="3">CB13b1a</strain>
    </source>
</reference>
<keyword evidence="1" id="KW-0472">Membrane</keyword>
<organism evidence="2 3">
    <name type="scientific">Caulobacter vibrioides</name>
    <name type="common">Caulobacter crescentus</name>
    <dbReference type="NCBI Taxonomy" id="155892"/>
    <lineage>
        <taxon>Bacteria</taxon>
        <taxon>Pseudomonadati</taxon>
        <taxon>Pseudomonadota</taxon>
        <taxon>Alphaproteobacteria</taxon>
        <taxon>Caulobacterales</taxon>
        <taxon>Caulobacteraceae</taxon>
        <taxon>Caulobacter</taxon>
    </lineage>
</organism>
<sequence length="253" mass="27842">MIRPLFSPEMLMKARTYAFYGSVLGLVLFCRWTSQPVSDDGGPSFGWAILIMIGAGWLLSQDWLERLLGRFNAPTRGEWRTARAARLRLLLPFPCMIVLLIWAGQTGWSLWTMADLPRFVGLVAVTLLLSALAIRNTLQIWRARVELRVSEAGVFAQAWRRTYSWDEIAFAVQPGGPRELRLVLTDAAAQAAGRSALLTAPLAPTGLFPNEALAALRAVQPDLPIEPWTSNGVVLPIRGATDLPDVSKVGTYG</sequence>
<dbReference type="Proteomes" id="UP000217311">
    <property type="component" value="Chromosome"/>
</dbReference>
<feature type="transmembrane region" description="Helical" evidence="1">
    <location>
        <begin position="116"/>
        <end position="134"/>
    </location>
</feature>
<gene>
    <name evidence="2" type="ORF">CA606_19115</name>
</gene>
<keyword evidence="1" id="KW-0812">Transmembrane</keyword>
<dbReference type="RefSeq" id="WP_096053627.1">
    <property type="nucleotide sequence ID" value="NZ_CP023315.3"/>
</dbReference>
<dbReference type="AlphaFoldDB" id="A0A290MQB2"/>
<evidence type="ECO:0000256" key="1">
    <source>
        <dbReference type="SAM" id="Phobius"/>
    </source>
</evidence>
<proteinExistence type="predicted"/>
<feature type="transmembrane region" description="Helical" evidence="1">
    <location>
        <begin position="85"/>
        <end position="104"/>
    </location>
</feature>
<dbReference type="EMBL" id="CP023315">
    <property type="protein sequence ID" value="ATC34277.1"/>
    <property type="molecule type" value="Genomic_DNA"/>
</dbReference>
<evidence type="ECO:0000313" key="3">
    <source>
        <dbReference type="Proteomes" id="UP000217311"/>
    </source>
</evidence>
<evidence type="ECO:0000313" key="2">
    <source>
        <dbReference type="EMBL" id="ATC34277.1"/>
    </source>
</evidence>
<accession>A0A290MQB2</accession>
<keyword evidence="1" id="KW-1133">Transmembrane helix</keyword>
<name>A0A290MQB2_CAUVI</name>
<feature type="transmembrane region" description="Helical" evidence="1">
    <location>
        <begin position="17"/>
        <end position="34"/>
    </location>
</feature>
<protein>
    <submittedName>
        <fullName evidence="2">Uncharacterized protein</fullName>
    </submittedName>
</protein>